<comment type="caution">
    <text evidence="3">The sequence shown here is derived from an EMBL/GenBank/DDBJ whole genome shotgun (WGS) entry which is preliminary data.</text>
</comment>
<dbReference type="InterPro" id="IPR036691">
    <property type="entry name" value="Endo/exonu/phosph_ase_sf"/>
</dbReference>
<feature type="domain" description="LTD" evidence="2">
    <location>
        <begin position="22"/>
        <end position="158"/>
    </location>
</feature>
<dbReference type="Gene3D" id="3.60.10.10">
    <property type="entry name" value="Endonuclease/exonuclease/phosphatase"/>
    <property type="match status" value="1"/>
</dbReference>
<dbReference type="RefSeq" id="WP_197004151.1">
    <property type="nucleotide sequence ID" value="NZ_BONS01000020.1"/>
</dbReference>
<dbReference type="PANTHER" id="PTHR42834">
    <property type="entry name" value="ENDONUCLEASE/EXONUCLEASE/PHOSPHATASE FAMILY PROTEIN (AFU_ORTHOLOGUE AFUA_3G09210)"/>
    <property type="match status" value="1"/>
</dbReference>
<gene>
    <name evidence="3" type="ORF">IW245_003464</name>
</gene>
<proteinExistence type="predicted"/>
<dbReference type="Pfam" id="PF03372">
    <property type="entry name" value="Exo_endo_phos"/>
    <property type="match status" value="1"/>
</dbReference>
<evidence type="ECO:0000259" key="2">
    <source>
        <dbReference type="PROSITE" id="PS51841"/>
    </source>
</evidence>
<accession>A0A8J7GIL9</accession>
<organism evidence="3 4">
    <name type="scientific">Longispora fulva</name>
    <dbReference type="NCBI Taxonomy" id="619741"/>
    <lineage>
        <taxon>Bacteria</taxon>
        <taxon>Bacillati</taxon>
        <taxon>Actinomycetota</taxon>
        <taxon>Actinomycetes</taxon>
        <taxon>Micromonosporales</taxon>
        <taxon>Micromonosporaceae</taxon>
        <taxon>Longispora</taxon>
    </lineage>
</organism>
<dbReference type="EMBL" id="JADOUF010000001">
    <property type="protein sequence ID" value="MBG6137270.1"/>
    <property type="molecule type" value="Genomic_DNA"/>
</dbReference>
<evidence type="ECO:0000313" key="4">
    <source>
        <dbReference type="Proteomes" id="UP000622552"/>
    </source>
</evidence>
<evidence type="ECO:0000313" key="3">
    <source>
        <dbReference type="EMBL" id="MBG6137270.1"/>
    </source>
</evidence>
<reference evidence="3" key="1">
    <citation type="submission" date="2020-11" db="EMBL/GenBank/DDBJ databases">
        <title>Sequencing the genomes of 1000 actinobacteria strains.</title>
        <authorList>
            <person name="Klenk H.-P."/>
        </authorList>
    </citation>
    <scope>NUCLEOTIDE SEQUENCE</scope>
    <source>
        <strain evidence="3">DSM 45356</strain>
    </source>
</reference>
<dbReference type="Pfam" id="PF00932">
    <property type="entry name" value="LTD"/>
    <property type="match status" value="1"/>
</dbReference>
<dbReference type="AlphaFoldDB" id="A0A8J7GIL9"/>
<dbReference type="CDD" id="cd04486">
    <property type="entry name" value="YhcR_OBF_like"/>
    <property type="match status" value="1"/>
</dbReference>
<dbReference type="InterPro" id="IPR001322">
    <property type="entry name" value="Lamin_tail_dom"/>
</dbReference>
<name>A0A8J7GIL9_9ACTN</name>
<dbReference type="InterPro" id="IPR005135">
    <property type="entry name" value="Endo/exonuclease/phosphatase"/>
</dbReference>
<dbReference type="SUPFAM" id="SSF56219">
    <property type="entry name" value="DNase I-like"/>
    <property type="match status" value="1"/>
</dbReference>
<dbReference type="GO" id="GO:0003824">
    <property type="term" value="F:catalytic activity"/>
    <property type="evidence" value="ECO:0007669"/>
    <property type="project" value="InterPro"/>
</dbReference>
<feature type="chain" id="PRO_5035325556" evidence="1">
    <location>
        <begin position="30"/>
        <end position="782"/>
    </location>
</feature>
<keyword evidence="4" id="KW-1185">Reference proteome</keyword>
<dbReference type="Proteomes" id="UP000622552">
    <property type="component" value="Unassembled WGS sequence"/>
</dbReference>
<evidence type="ECO:0000256" key="1">
    <source>
        <dbReference type="SAM" id="SignalP"/>
    </source>
</evidence>
<dbReference type="PROSITE" id="PS51841">
    <property type="entry name" value="LTD"/>
    <property type="match status" value="1"/>
</dbReference>
<sequence>MTISYGRILAGVAATAVVATALTADPALAASPDVVISQVYGGGGNSGATYTNDYIELTNRGTAAVSVDGWSVQYASAAGTTWARTLLTGSIAPGASFLVAEAQGAGGTTPLPNPNVTGTIALSATAGKVALVTNGTALTCGAVCHAAVGVRDFVGYGTANDFEGSAATPALSSTTAALRQGVDTDNNGVDFVAGAPTPGSGGIPPVPPPTAARVHEIQGRGHRSPLVGKSVITSGVVTAVAKNGFWIQDTAPDADPATSEGVFVFTGGVPTVVVGDCVDITGKVSEFRPGNVATNLSTTELTSPKITVTAQGVALPEPVLIGRGGILAPTPVRADLPGDVEASATFDPTTNALDFYEALEGMRLRLVSPKAVGPTTSNGEIAVEAVGADDPRTERNGVRYDSYAVSNTDRVILDDLLAPMPAVNVCDTLKGNIDGVLDYSFGNYKLLATATPEVLAGTLQREVTRAATSDELAIATYNVENLAPSDPQAKYDRLAHGIVDNLAGPDILAIEEIQDNSGSANDGTVSATVTWQKLIDAIVAAGGAHYSYRSIDPVNDSDGGQPGGNIRTGFLFRTDKGLSFVDRPGGDATTPVGVTAGATGGAALTLSPGRIDPANAVWEDSRKPLAGEFAYRGRTYFVVANHFNSKGGDDPMMGRFQPPTRSSETKRHGQATAVRSFVDSVRALDAKANVVVLGDLNDFQFSDTANILVGDGFLVDLPQKVTARQSYTYVYDGNSQVLDHILLSKPLYLAGEDYDIVHINSEFADQASDHDPQVIRLATPQP</sequence>
<protein>
    <submittedName>
        <fullName evidence="3">Putative extracellular nuclease</fullName>
    </submittedName>
</protein>
<feature type="signal peptide" evidence="1">
    <location>
        <begin position="1"/>
        <end position="29"/>
    </location>
</feature>
<keyword evidence="1" id="KW-0732">Signal</keyword>
<dbReference type="PANTHER" id="PTHR42834:SF1">
    <property type="entry name" value="ENDONUCLEASE_EXONUCLEASE_PHOSPHATASE FAMILY PROTEIN (AFU_ORTHOLOGUE AFUA_3G09210)"/>
    <property type="match status" value="1"/>
</dbReference>